<comment type="caution">
    <text evidence="1">The sequence shown here is derived from an EMBL/GenBank/DDBJ whole genome shotgun (WGS) entry which is preliminary data.</text>
</comment>
<gene>
    <name evidence="1" type="ORF">F2P81_001229</name>
</gene>
<dbReference type="EMBL" id="VEVO01000001">
    <property type="protein sequence ID" value="KAF0047596.1"/>
    <property type="molecule type" value="Genomic_DNA"/>
</dbReference>
<sequence length="183" mass="20360">MTGGGATLQYVHVQNHRKDRVINTLRLWEIACGLQFCKSRHMGATIDVNWFTQLCSTRREEAGPIDCAGPGVIHGSPWTVLTRMTPLGFPGHTYGSTARDSGGKRVRRLQLQAAAYLTLLNLHSPCNVRKKNALLSSRKKTRSLSFAFPGSSQRDVWLRNSSSLVRNNLRVNSPLSLSVEEDE</sequence>
<dbReference type="AlphaFoldDB" id="A0A6A4TJ87"/>
<protein>
    <submittedName>
        <fullName evidence="1">Uncharacterized protein</fullName>
    </submittedName>
</protein>
<organism evidence="1 2">
    <name type="scientific">Scophthalmus maximus</name>
    <name type="common">Turbot</name>
    <name type="synonym">Psetta maxima</name>
    <dbReference type="NCBI Taxonomy" id="52904"/>
    <lineage>
        <taxon>Eukaryota</taxon>
        <taxon>Metazoa</taxon>
        <taxon>Chordata</taxon>
        <taxon>Craniata</taxon>
        <taxon>Vertebrata</taxon>
        <taxon>Euteleostomi</taxon>
        <taxon>Actinopterygii</taxon>
        <taxon>Neopterygii</taxon>
        <taxon>Teleostei</taxon>
        <taxon>Neoteleostei</taxon>
        <taxon>Acanthomorphata</taxon>
        <taxon>Carangaria</taxon>
        <taxon>Pleuronectiformes</taxon>
        <taxon>Pleuronectoidei</taxon>
        <taxon>Scophthalmidae</taxon>
        <taxon>Scophthalmus</taxon>
    </lineage>
</organism>
<evidence type="ECO:0000313" key="2">
    <source>
        <dbReference type="Proteomes" id="UP000438429"/>
    </source>
</evidence>
<dbReference type="Proteomes" id="UP000438429">
    <property type="component" value="Unassembled WGS sequence"/>
</dbReference>
<accession>A0A6A4TJ87</accession>
<reference evidence="1 2" key="1">
    <citation type="submission" date="2019-06" db="EMBL/GenBank/DDBJ databases">
        <title>Draft genomes of female and male turbot (Scophthalmus maximus).</title>
        <authorList>
            <person name="Xu H."/>
            <person name="Xu X.-W."/>
            <person name="Shao C."/>
            <person name="Chen S."/>
        </authorList>
    </citation>
    <scope>NUCLEOTIDE SEQUENCE [LARGE SCALE GENOMIC DNA]</scope>
    <source>
        <strain evidence="1">Ysfricsl-2016a</strain>
        <tissue evidence="1">Blood</tissue>
    </source>
</reference>
<proteinExistence type="predicted"/>
<name>A0A6A4TJ87_SCOMX</name>
<evidence type="ECO:0000313" key="1">
    <source>
        <dbReference type="EMBL" id="KAF0047596.1"/>
    </source>
</evidence>